<gene>
    <name evidence="1" type="ORF">COA96_15800</name>
</gene>
<dbReference type="Proteomes" id="UP000218327">
    <property type="component" value="Unassembled WGS sequence"/>
</dbReference>
<dbReference type="AlphaFoldDB" id="A0A2A5AMI5"/>
<reference evidence="2" key="1">
    <citation type="submission" date="2017-08" db="EMBL/GenBank/DDBJ databases">
        <title>A dynamic microbial community with high functional redundancy inhabits the cold, oxic subseafloor aquifer.</title>
        <authorList>
            <person name="Tully B.J."/>
            <person name="Wheat C.G."/>
            <person name="Glazer B.T."/>
            <person name="Huber J.A."/>
        </authorList>
    </citation>
    <scope>NUCLEOTIDE SEQUENCE [LARGE SCALE GENOMIC DNA]</scope>
</reference>
<evidence type="ECO:0000313" key="1">
    <source>
        <dbReference type="EMBL" id="PCJ20523.1"/>
    </source>
</evidence>
<comment type="caution">
    <text evidence="1">The sequence shown here is derived from an EMBL/GenBank/DDBJ whole genome shotgun (WGS) entry which is preliminary data.</text>
</comment>
<evidence type="ECO:0000313" key="2">
    <source>
        <dbReference type="Proteomes" id="UP000218327"/>
    </source>
</evidence>
<organism evidence="1 2">
    <name type="scientific">SAR86 cluster bacterium</name>
    <dbReference type="NCBI Taxonomy" id="2030880"/>
    <lineage>
        <taxon>Bacteria</taxon>
        <taxon>Pseudomonadati</taxon>
        <taxon>Pseudomonadota</taxon>
        <taxon>Gammaproteobacteria</taxon>
        <taxon>SAR86 cluster</taxon>
    </lineage>
</organism>
<protein>
    <submittedName>
        <fullName evidence="1">Uncharacterized protein</fullName>
    </submittedName>
</protein>
<dbReference type="EMBL" id="NVVJ01000079">
    <property type="protein sequence ID" value="PCJ20523.1"/>
    <property type="molecule type" value="Genomic_DNA"/>
</dbReference>
<name>A0A2A5AMI5_9GAMM</name>
<proteinExistence type="predicted"/>
<sequence>MVQTICNSCGHSYHWEWVEAFSKFGFSDGDGHVKTYLVSFVLQKAGYAVRIGKWLAHNEIIFSISKDGIDYLPNIGSGFTSGYDHPYKVLPRKIIELLDEAFPPTSVYSFP</sequence>
<accession>A0A2A5AMI5</accession>